<comment type="similarity">
    <text evidence="6">Belongs to the HepT RNase toxin family.</text>
</comment>
<reference evidence="7 8" key="1">
    <citation type="submission" date="2016-10" db="EMBL/GenBank/DDBJ databases">
        <authorList>
            <person name="Varghese N."/>
            <person name="Submissions S."/>
        </authorList>
    </citation>
    <scope>NUCLEOTIDE SEQUENCE [LARGE SCALE GENOMIC DNA]</scope>
    <source>
        <strain evidence="7 8">DSM 29073</strain>
    </source>
</reference>
<dbReference type="Gene3D" id="1.20.120.580">
    <property type="entry name" value="bsu32300-like"/>
    <property type="match status" value="1"/>
</dbReference>
<keyword evidence="2" id="KW-1277">Toxin-antitoxin system</keyword>
<accession>A0A8G2F9F5</accession>
<dbReference type="PANTHER" id="PTHR34139:SF1">
    <property type="entry name" value="RNASE MJ1380-RELATED"/>
    <property type="match status" value="1"/>
</dbReference>
<comment type="caution">
    <text evidence="7">The sequence shown here is derived from an EMBL/GenBank/DDBJ whole genome shotgun (WGS) entry which is preliminary data.</text>
</comment>
<dbReference type="PANTHER" id="PTHR34139">
    <property type="entry name" value="UPF0331 PROTEIN MJ0127"/>
    <property type="match status" value="1"/>
</dbReference>
<dbReference type="EMBL" id="FNVS01000001">
    <property type="protein sequence ID" value="SEF45961.1"/>
    <property type="molecule type" value="Genomic_DNA"/>
</dbReference>
<dbReference type="GO" id="GO:0110001">
    <property type="term" value="C:toxin-antitoxin complex"/>
    <property type="evidence" value="ECO:0007669"/>
    <property type="project" value="InterPro"/>
</dbReference>
<proteinExistence type="inferred from homology"/>
<keyword evidence="8" id="KW-1185">Reference proteome</keyword>
<dbReference type="GO" id="GO:0016787">
    <property type="term" value="F:hydrolase activity"/>
    <property type="evidence" value="ECO:0007669"/>
    <property type="project" value="UniProtKB-KW"/>
</dbReference>
<evidence type="ECO:0000256" key="5">
    <source>
        <dbReference type="ARBA" id="ARBA00022801"/>
    </source>
</evidence>
<dbReference type="Pfam" id="PF01934">
    <property type="entry name" value="HepT-like"/>
    <property type="match status" value="1"/>
</dbReference>
<evidence type="ECO:0000256" key="3">
    <source>
        <dbReference type="ARBA" id="ARBA00022722"/>
    </source>
</evidence>
<dbReference type="AlphaFoldDB" id="A0A8G2F9F5"/>
<keyword evidence="1" id="KW-0597">Phosphoprotein</keyword>
<dbReference type="InterPro" id="IPR051813">
    <property type="entry name" value="HepT_RNase_toxin"/>
</dbReference>
<evidence type="ECO:0000256" key="4">
    <source>
        <dbReference type="ARBA" id="ARBA00022741"/>
    </source>
</evidence>
<dbReference type="RefSeq" id="WP_103982227.1">
    <property type="nucleotide sequence ID" value="NZ_FNVS01000001.1"/>
</dbReference>
<dbReference type="GO" id="GO:0004540">
    <property type="term" value="F:RNA nuclease activity"/>
    <property type="evidence" value="ECO:0007669"/>
    <property type="project" value="InterPro"/>
</dbReference>
<dbReference type="GO" id="GO:0000166">
    <property type="term" value="F:nucleotide binding"/>
    <property type="evidence" value="ECO:0007669"/>
    <property type="project" value="UniProtKB-KW"/>
</dbReference>
<dbReference type="Proteomes" id="UP000236725">
    <property type="component" value="Unassembled WGS sequence"/>
</dbReference>
<evidence type="ECO:0008006" key="9">
    <source>
        <dbReference type="Google" id="ProtNLM"/>
    </source>
</evidence>
<keyword evidence="3" id="KW-0540">Nuclease</keyword>
<name>A0A8G2F9F5_9BACT</name>
<dbReference type="InterPro" id="IPR037038">
    <property type="entry name" value="HepT-like_sf"/>
</dbReference>
<evidence type="ECO:0000313" key="8">
    <source>
        <dbReference type="Proteomes" id="UP000236725"/>
    </source>
</evidence>
<dbReference type="InterPro" id="IPR008201">
    <property type="entry name" value="HepT-like"/>
</dbReference>
<evidence type="ECO:0000256" key="1">
    <source>
        <dbReference type="ARBA" id="ARBA00022553"/>
    </source>
</evidence>
<dbReference type="SUPFAM" id="SSF81593">
    <property type="entry name" value="Nucleotidyltransferase substrate binding subunit/domain"/>
    <property type="match status" value="1"/>
</dbReference>
<protein>
    <recommendedName>
        <fullName evidence="9">Antitoxin</fullName>
    </recommendedName>
</protein>
<keyword evidence="5" id="KW-0378">Hydrolase</keyword>
<sequence>MKELQYNKEWVIDTLNNIDISINHVLRRTSSLSSVNDFLETPSGIDLLDSVCMRLQVIGEMVKNLDKITEQKLLIQYPEINWKSIMRMRDIISHHYFEIDAEVIFESIKQDIPVLQRTIRQIISDNSTANI</sequence>
<evidence type="ECO:0000313" key="7">
    <source>
        <dbReference type="EMBL" id="SEF45961.1"/>
    </source>
</evidence>
<gene>
    <name evidence="7" type="ORF">SAMN05444001_101277</name>
</gene>
<keyword evidence="4" id="KW-0547">Nucleotide-binding</keyword>
<organism evidence="7 8">
    <name type="scientific">Parabacteroides chinchillae</name>
    <dbReference type="NCBI Taxonomy" id="871327"/>
    <lineage>
        <taxon>Bacteria</taxon>
        <taxon>Pseudomonadati</taxon>
        <taxon>Bacteroidota</taxon>
        <taxon>Bacteroidia</taxon>
        <taxon>Bacteroidales</taxon>
        <taxon>Tannerellaceae</taxon>
        <taxon>Parabacteroides</taxon>
    </lineage>
</organism>
<evidence type="ECO:0000256" key="2">
    <source>
        <dbReference type="ARBA" id="ARBA00022649"/>
    </source>
</evidence>
<evidence type="ECO:0000256" key="6">
    <source>
        <dbReference type="ARBA" id="ARBA00024207"/>
    </source>
</evidence>